<dbReference type="AlphaFoldDB" id="A0AA38G7X0"/>
<evidence type="ECO:0000313" key="2">
    <source>
        <dbReference type="Proteomes" id="UP000824469"/>
    </source>
</evidence>
<gene>
    <name evidence="1" type="ORF">KI387_018854</name>
</gene>
<proteinExistence type="predicted"/>
<dbReference type="EMBL" id="JAHRHJ020000004">
    <property type="protein sequence ID" value="KAH9317085.1"/>
    <property type="molecule type" value="Genomic_DNA"/>
</dbReference>
<feature type="non-terminal residue" evidence="1">
    <location>
        <position position="91"/>
    </location>
</feature>
<name>A0AA38G7X0_TAXCH</name>
<comment type="caution">
    <text evidence="1">The sequence shown here is derived from an EMBL/GenBank/DDBJ whole genome shotgun (WGS) entry which is preliminary data.</text>
</comment>
<dbReference type="Proteomes" id="UP000824469">
    <property type="component" value="Unassembled WGS sequence"/>
</dbReference>
<evidence type="ECO:0000313" key="1">
    <source>
        <dbReference type="EMBL" id="KAH9317085.1"/>
    </source>
</evidence>
<reference evidence="1 2" key="1">
    <citation type="journal article" date="2021" name="Nat. Plants">
        <title>The Taxus genome provides insights into paclitaxel biosynthesis.</title>
        <authorList>
            <person name="Xiong X."/>
            <person name="Gou J."/>
            <person name="Liao Q."/>
            <person name="Li Y."/>
            <person name="Zhou Q."/>
            <person name="Bi G."/>
            <person name="Li C."/>
            <person name="Du R."/>
            <person name="Wang X."/>
            <person name="Sun T."/>
            <person name="Guo L."/>
            <person name="Liang H."/>
            <person name="Lu P."/>
            <person name="Wu Y."/>
            <person name="Zhang Z."/>
            <person name="Ro D.K."/>
            <person name="Shang Y."/>
            <person name="Huang S."/>
            <person name="Yan J."/>
        </authorList>
    </citation>
    <scope>NUCLEOTIDE SEQUENCE [LARGE SCALE GENOMIC DNA]</scope>
    <source>
        <strain evidence="1">Ta-2019</strain>
    </source>
</reference>
<keyword evidence="2" id="KW-1185">Reference proteome</keyword>
<accession>A0AA38G7X0</accession>
<sequence>CNSFGKELRVSFENETHSVEVSIHTASIGGWIVKSGKDSYEQEPCGYVNEAISKREVGATFHLCWSSILRLEEEETKLRKDPRMTLYMYGA</sequence>
<feature type="non-terminal residue" evidence="1">
    <location>
        <position position="1"/>
    </location>
</feature>
<protein>
    <submittedName>
        <fullName evidence="1">Uncharacterized protein</fullName>
    </submittedName>
</protein>
<organism evidence="1 2">
    <name type="scientific">Taxus chinensis</name>
    <name type="common">Chinese yew</name>
    <name type="synonym">Taxus wallichiana var. chinensis</name>
    <dbReference type="NCBI Taxonomy" id="29808"/>
    <lineage>
        <taxon>Eukaryota</taxon>
        <taxon>Viridiplantae</taxon>
        <taxon>Streptophyta</taxon>
        <taxon>Embryophyta</taxon>
        <taxon>Tracheophyta</taxon>
        <taxon>Spermatophyta</taxon>
        <taxon>Pinopsida</taxon>
        <taxon>Pinidae</taxon>
        <taxon>Conifers II</taxon>
        <taxon>Cupressales</taxon>
        <taxon>Taxaceae</taxon>
        <taxon>Taxus</taxon>
    </lineage>
</organism>